<dbReference type="GeneID" id="29061615"/>
<dbReference type="EMBL" id="KX397367">
    <property type="protein sequence ID" value="ANZ48861.1"/>
    <property type="molecule type" value="Genomic_DNA"/>
</dbReference>
<dbReference type="OrthoDB" id="24644at10239"/>
<gene>
    <name evidence="1" type="ORF">EARLPHILLIPIV_11</name>
</gene>
<accession>A0A1B2IC81</accession>
<sequence length="130" mass="15458">MADLTAERVVGIDVILTTAWTTLILDDDEREYHLFSQYQRHVLLKDILHGLFPNYLETFNEWGAFDMAFTHRLVCSYIREARMELSRLIGLELMRAMRGCMGIPKGYRVYYRIDGKALRYYPHRSRRYDG</sequence>
<proteinExistence type="predicted"/>
<dbReference type="KEGG" id="vg:29061615"/>
<protein>
    <submittedName>
        <fullName evidence="1">Uncharacterized protein</fullName>
    </submittedName>
</protein>
<evidence type="ECO:0000313" key="2">
    <source>
        <dbReference type="Proteomes" id="UP000201594"/>
    </source>
</evidence>
<organism evidence="1 2">
    <name type="scientific">Erwinia phage vB_EamM_EarlPhillipIV</name>
    <dbReference type="NCBI Taxonomy" id="1883372"/>
    <lineage>
        <taxon>Viruses</taxon>
        <taxon>Duplodnaviria</taxon>
        <taxon>Heunggongvirae</taxon>
        <taxon>Uroviricota</taxon>
        <taxon>Caudoviricetes</taxon>
        <taxon>Chimalliviridae</taxon>
        <taxon>Derbicusvirus</taxon>
        <taxon>Derbicusvirus derbicus</taxon>
    </lineage>
</organism>
<reference evidence="1 2" key="1">
    <citation type="submission" date="2016-06" db="EMBL/GenBank/DDBJ databases">
        <authorList>
            <person name="Kjaerup R.B."/>
            <person name="Dalgaard T.S."/>
            <person name="Juul-Madsen H.R."/>
        </authorList>
    </citation>
    <scope>NUCLEOTIDE SEQUENCE [LARGE SCALE GENOMIC DNA]</scope>
</reference>
<dbReference type="Proteomes" id="UP000201594">
    <property type="component" value="Segment"/>
</dbReference>
<dbReference type="RefSeq" id="YP_009278323.1">
    <property type="nucleotide sequence ID" value="NC_031007.1"/>
</dbReference>
<evidence type="ECO:0000313" key="1">
    <source>
        <dbReference type="EMBL" id="ANZ48861.1"/>
    </source>
</evidence>
<name>A0A1B2IC81_9CAUD</name>